<protein>
    <recommendedName>
        <fullName evidence="5">Pre-mRNA 3'-end-processing endonuclease polyadenylation factor C-term domain-containing protein</fullName>
    </recommendedName>
</protein>
<accession>A0AAE0BJW4</accession>
<sequence>MLKPVEYLTICGAVTLTARGWDGGTFVQLMSGSVLQRQSVPYRQGLKLLAEKLMEMFDGVEFGEKRDLASVQISDMVTILEESSEYVVMEWAADPVADMVADAALTIVLDLDSDTGMVLGRRWDGQTRYSMRKAEGVKKEEEEEEEEEEKLGGGKGGEGQDEDIAHRDVVTTLLRNMFGSVEMSNLADSPNKSVVTVDGVTATIDHNTNEVTCECTKLIDRIQLALRRVKAAIRPIDCGS</sequence>
<dbReference type="EMBL" id="LGRX02034404">
    <property type="protein sequence ID" value="KAK3237901.1"/>
    <property type="molecule type" value="Genomic_DNA"/>
</dbReference>
<evidence type="ECO:0000256" key="1">
    <source>
        <dbReference type="ARBA" id="ARBA00004123"/>
    </source>
</evidence>
<organism evidence="6 7">
    <name type="scientific">Cymbomonas tetramitiformis</name>
    <dbReference type="NCBI Taxonomy" id="36881"/>
    <lineage>
        <taxon>Eukaryota</taxon>
        <taxon>Viridiplantae</taxon>
        <taxon>Chlorophyta</taxon>
        <taxon>Pyramimonadophyceae</taxon>
        <taxon>Pyramimonadales</taxon>
        <taxon>Pyramimonadaceae</taxon>
        <taxon>Cymbomonas</taxon>
    </lineage>
</organism>
<dbReference type="Proteomes" id="UP001190700">
    <property type="component" value="Unassembled WGS sequence"/>
</dbReference>
<keyword evidence="7" id="KW-1185">Reference proteome</keyword>
<keyword evidence="2" id="KW-0507">mRNA processing</keyword>
<proteinExistence type="predicted"/>
<evidence type="ECO:0000256" key="2">
    <source>
        <dbReference type="ARBA" id="ARBA00022664"/>
    </source>
</evidence>
<evidence type="ECO:0000259" key="5">
    <source>
        <dbReference type="SMART" id="SM01098"/>
    </source>
</evidence>
<dbReference type="SMART" id="SM01098">
    <property type="entry name" value="CPSF73-100_C"/>
    <property type="match status" value="1"/>
</dbReference>
<dbReference type="GO" id="GO:0005634">
    <property type="term" value="C:nucleus"/>
    <property type="evidence" value="ECO:0007669"/>
    <property type="project" value="UniProtKB-SubCell"/>
</dbReference>
<comment type="caution">
    <text evidence="6">The sequence shown here is derived from an EMBL/GenBank/DDBJ whole genome shotgun (WGS) entry which is preliminary data.</text>
</comment>
<evidence type="ECO:0000313" key="7">
    <source>
        <dbReference type="Proteomes" id="UP001190700"/>
    </source>
</evidence>
<gene>
    <name evidence="6" type="ORF">CYMTET_52053</name>
</gene>
<comment type="subcellular location">
    <subcellularLocation>
        <location evidence="1">Nucleus</location>
    </subcellularLocation>
</comment>
<keyword evidence="3" id="KW-0539">Nucleus</keyword>
<evidence type="ECO:0000313" key="6">
    <source>
        <dbReference type="EMBL" id="KAK3237901.1"/>
    </source>
</evidence>
<dbReference type="AlphaFoldDB" id="A0AAE0BJW4"/>
<evidence type="ECO:0000256" key="4">
    <source>
        <dbReference type="SAM" id="MobiDB-lite"/>
    </source>
</evidence>
<evidence type="ECO:0000256" key="3">
    <source>
        <dbReference type="ARBA" id="ARBA00023242"/>
    </source>
</evidence>
<reference evidence="6 7" key="1">
    <citation type="journal article" date="2015" name="Genome Biol. Evol.">
        <title>Comparative Genomics of a Bacterivorous Green Alga Reveals Evolutionary Causalities and Consequences of Phago-Mixotrophic Mode of Nutrition.</title>
        <authorList>
            <person name="Burns J.A."/>
            <person name="Paasch A."/>
            <person name="Narechania A."/>
            <person name="Kim E."/>
        </authorList>
    </citation>
    <scope>NUCLEOTIDE SEQUENCE [LARGE SCALE GENOMIC DNA]</scope>
    <source>
        <strain evidence="6 7">PLY_AMNH</strain>
    </source>
</reference>
<feature type="region of interest" description="Disordered" evidence="4">
    <location>
        <begin position="131"/>
        <end position="164"/>
    </location>
</feature>
<feature type="domain" description="Pre-mRNA 3'-end-processing endonuclease polyadenylation factor C-term" evidence="5">
    <location>
        <begin position="22"/>
        <end position="236"/>
    </location>
</feature>
<dbReference type="GO" id="GO:0006397">
    <property type="term" value="P:mRNA processing"/>
    <property type="evidence" value="ECO:0007669"/>
    <property type="project" value="UniProtKB-KW"/>
</dbReference>
<dbReference type="InterPro" id="IPR021718">
    <property type="entry name" value="CPSF73-100_C"/>
</dbReference>
<dbReference type="Pfam" id="PF11718">
    <property type="entry name" value="CPSF73-100_C"/>
    <property type="match status" value="1"/>
</dbReference>
<name>A0AAE0BJW4_9CHLO</name>